<accession>A0A813SSF3</accession>
<evidence type="ECO:0000313" key="1">
    <source>
        <dbReference type="EMBL" id="CAF0801156.1"/>
    </source>
</evidence>
<name>A0A813SSF3_9BILA</name>
<evidence type="ECO:0008006" key="3">
    <source>
        <dbReference type="Google" id="ProtNLM"/>
    </source>
</evidence>
<evidence type="ECO:0000313" key="2">
    <source>
        <dbReference type="Proteomes" id="UP000663879"/>
    </source>
</evidence>
<dbReference type="OrthoDB" id="10014409at2759"/>
<proteinExistence type="predicted"/>
<reference evidence="1" key="1">
    <citation type="submission" date="2021-02" db="EMBL/GenBank/DDBJ databases">
        <authorList>
            <person name="Nowell W R."/>
        </authorList>
    </citation>
    <scope>NUCLEOTIDE SEQUENCE</scope>
    <source>
        <strain evidence="1">Ploen Becks lab</strain>
    </source>
</reference>
<keyword evidence="2" id="KW-1185">Reference proteome</keyword>
<dbReference type="Proteomes" id="UP000663879">
    <property type="component" value="Unassembled WGS sequence"/>
</dbReference>
<comment type="caution">
    <text evidence="1">The sequence shown here is derived from an EMBL/GenBank/DDBJ whole genome shotgun (WGS) entry which is preliminary data.</text>
</comment>
<sequence>MMYNAINDEIVDIDSETEDDDITEKEIDKLIDDLYPKIDQWVWRAIVSYYAESKIIVIIKDKKSEAYKTSQGVKQRGILSGFLFNFFINDFIEPCLDLNIGAKIGDKNVSVIGYSWKMEFNRTKSSLVTFGQNFIEKNVKMNGINIPLSKHMIYLGFPIGDLAFKEDFIELILFFI</sequence>
<gene>
    <name evidence="1" type="ORF">OXX778_LOCUS6474</name>
</gene>
<dbReference type="AlphaFoldDB" id="A0A813SSF3"/>
<dbReference type="EMBL" id="CAJNOC010000769">
    <property type="protein sequence ID" value="CAF0801156.1"/>
    <property type="molecule type" value="Genomic_DNA"/>
</dbReference>
<protein>
    <recommendedName>
        <fullName evidence="3">Reverse transcriptase domain-containing protein</fullName>
    </recommendedName>
</protein>
<organism evidence="1 2">
    <name type="scientific">Brachionus calyciflorus</name>
    <dbReference type="NCBI Taxonomy" id="104777"/>
    <lineage>
        <taxon>Eukaryota</taxon>
        <taxon>Metazoa</taxon>
        <taxon>Spiralia</taxon>
        <taxon>Gnathifera</taxon>
        <taxon>Rotifera</taxon>
        <taxon>Eurotatoria</taxon>
        <taxon>Monogononta</taxon>
        <taxon>Pseudotrocha</taxon>
        <taxon>Ploima</taxon>
        <taxon>Brachionidae</taxon>
        <taxon>Brachionus</taxon>
    </lineage>
</organism>